<dbReference type="Pfam" id="PF13738">
    <property type="entry name" value="Pyr_redox_3"/>
    <property type="match status" value="1"/>
</dbReference>
<keyword evidence="3" id="KW-0285">Flavoprotein</keyword>
<dbReference type="PANTHER" id="PTHR43098">
    <property type="entry name" value="L-ORNITHINE N(5)-MONOOXYGENASE-RELATED"/>
    <property type="match status" value="1"/>
</dbReference>
<dbReference type="EMBL" id="BAAAQK010000021">
    <property type="protein sequence ID" value="GAA1865992.1"/>
    <property type="molecule type" value="Genomic_DNA"/>
</dbReference>
<gene>
    <name evidence="8" type="ORF">GCM10009836_53000</name>
</gene>
<dbReference type="InterPro" id="IPR036188">
    <property type="entry name" value="FAD/NAD-bd_sf"/>
</dbReference>
<keyword evidence="7" id="KW-0503">Monooxygenase</keyword>
<evidence type="ECO:0000256" key="1">
    <source>
        <dbReference type="ARBA" id="ARBA00001974"/>
    </source>
</evidence>
<evidence type="ECO:0000256" key="5">
    <source>
        <dbReference type="ARBA" id="ARBA00022857"/>
    </source>
</evidence>
<organism evidence="8 9">
    <name type="scientific">Pseudonocardia ailaonensis</name>
    <dbReference type="NCBI Taxonomy" id="367279"/>
    <lineage>
        <taxon>Bacteria</taxon>
        <taxon>Bacillati</taxon>
        <taxon>Actinomycetota</taxon>
        <taxon>Actinomycetes</taxon>
        <taxon>Pseudonocardiales</taxon>
        <taxon>Pseudonocardiaceae</taxon>
        <taxon>Pseudonocardia</taxon>
    </lineage>
</organism>
<evidence type="ECO:0000256" key="7">
    <source>
        <dbReference type="ARBA" id="ARBA00023033"/>
    </source>
</evidence>
<evidence type="ECO:0000313" key="9">
    <source>
        <dbReference type="Proteomes" id="UP001500449"/>
    </source>
</evidence>
<dbReference type="InterPro" id="IPR050775">
    <property type="entry name" value="FAD-binding_Monooxygenases"/>
</dbReference>
<keyword evidence="9" id="KW-1185">Reference proteome</keyword>
<evidence type="ECO:0000256" key="2">
    <source>
        <dbReference type="ARBA" id="ARBA00010139"/>
    </source>
</evidence>
<evidence type="ECO:0000313" key="8">
    <source>
        <dbReference type="EMBL" id="GAA1865992.1"/>
    </source>
</evidence>
<reference evidence="8 9" key="1">
    <citation type="journal article" date="2019" name="Int. J. Syst. Evol. Microbiol.">
        <title>The Global Catalogue of Microorganisms (GCM) 10K type strain sequencing project: providing services to taxonomists for standard genome sequencing and annotation.</title>
        <authorList>
            <consortium name="The Broad Institute Genomics Platform"/>
            <consortium name="The Broad Institute Genome Sequencing Center for Infectious Disease"/>
            <person name="Wu L."/>
            <person name="Ma J."/>
        </authorList>
    </citation>
    <scope>NUCLEOTIDE SEQUENCE [LARGE SCALE GENOMIC DNA]</scope>
    <source>
        <strain evidence="8 9">JCM 16009</strain>
    </source>
</reference>
<keyword evidence="5" id="KW-0521">NADP</keyword>
<dbReference type="Gene3D" id="3.50.50.60">
    <property type="entry name" value="FAD/NAD(P)-binding domain"/>
    <property type="match status" value="2"/>
</dbReference>
<proteinExistence type="inferred from homology"/>
<evidence type="ECO:0000256" key="3">
    <source>
        <dbReference type="ARBA" id="ARBA00022630"/>
    </source>
</evidence>
<protein>
    <submittedName>
        <fullName evidence="8">NAD(P)/FAD-dependent oxidoreductase</fullName>
    </submittedName>
</protein>
<comment type="cofactor">
    <cofactor evidence="1">
        <name>FAD</name>
        <dbReference type="ChEBI" id="CHEBI:57692"/>
    </cofactor>
</comment>
<evidence type="ECO:0000256" key="6">
    <source>
        <dbReference type="ARBA" id="ARBA00023002"/>
    </source>
</evidence>
<dbReference type="PANTHER" id="PTHR43098:SF4">
    <property type="entry name" value="BLR3857 PROTEIN"/>
    <property type="match status" value="1"/>
</dbReference>
<sequence length="598" mass="66254">MGPAGQTDRTDPVALGFDPDVLREKYRIERDKRLRKDGSRQYQALEGELAKFIDDPYTPRTEREPVHDHVEVAIVGGGFGGMLAGARLRDLGYTDIRILEQGGDFGGTWYWNRYPGAACDTEAYIYLPLLEETGYIPSEKYVKAPEILEHCRRIARHYRLYDNALLQTRVSGVTWSEDDGLWTVETDRGDRFTAKYVCMTAGAMQKPKLPGVPGIETFAGHTFHTTRWDYEYTGGDSTGGLDGLADKKVAIVGTGATAIQAVPHLGASSGHLYVVQRTPSAVNARNNRPTDPEWAASLQHGWQRERMDNFSTFVAGGDAETDLVKDGWTAIYRLRTLSGGVLDEIDDFTKMEEIRNRVASIVRDPETAEGLKPWYRALCKRPCFNDDYLETFNRPNVTLLDTDGQGIERVTPTGIVVGGKEYEVDCLVFASGFQVGAPFASRLGYDVVGRGGRKLSEKFKGGISTLYGMQTNGFPNFFIIALNQVGTSSNFAHVLDVQSRHVSQVIHEADSRKARTVDVEVPAEEAWVQTVYDSSRANLEFLESCTPGYYNNEGSPNANVARRNGAYGPGIVAFDHLISDWRAEGSWEGLTFETTDGA</sequence>
<keyword evidence="4" id="KW-0274">FAD</keyword>
<evidence type="ECO:0000256" key="4">
    <source>
        <dbReference type="ARBA" id="ARBA00022827"/>
    </source>
</evidence>
<comment type="similarity">
    <text evidence="2">Belongs to the FAD-binding monooxygenase family.</text>
</comment>
<name>A0ABN2NEQ9_9PSEU</name>
<dbReference type="RefSeq" id="WP_344422650.1">
    <property type="nucleotide sequence ID" value="NZ_BAAAQK010000021.1"/>
</dbReference>
<dbReference type="SUPFAM" id="SSF51905">
    <property type="entry name" value="FAD/NAD(P)-binding domain"/>
    <property type="match status" value="1"/>
</dbReference>
<keyword evidence="6" id="KW-0560">Oxidoreductase</keyword>
<comment type="caution">
    <text evidence="8">The sequence shown here is derived from an EMBL/GenBank/DDBJ whole genome shotgun (WGS) entry which is preliminary data.</text>
</comment>
<accession>A0ABN2NEQ9</accession>
<dbReference type="Proteomes" id="UP001500449">
    <property type="component" value="Unassembled WGS sequence"/>
</dbReference>